<organism evidence="8 9">
    <name type="scientific">Thiomicrorhabdus sediminis</name>
    <dbReference type="NCBI Taxonomy" id="2580412"/>
    <lineage>
        <taxon>Bacteria</taxon>
        <taxon>Pseudomonadati</taxon>
        <taxon>Pseudomonadota</taxon>
        <taxon>Gammaproteobacteria</taxon>
        <taxon>Thiotrichales</taxon>
        <taxon>Piscirickettsiaceae</taxon>
        <taxon>Thiomicrorhabdus</taxon>
    </lineage>
</organism>
<dbReference type="PANTHER" id="PTHR32322:SF2">
    <property type="entry name" value="EAMA DOMAIN-CONTAINING PROTEIN"/>
    <property type="match status" value="1"/>
</dbReference>
<feature type="transmembrane region" description="Helical" evidence="6">
    <location>
        <begin position="177"/>
        <end position="195"/>
    </location>
</feature>
<evidence type="ECO:0000256" key="6">
    <source>
        <dbReference type="SAM" id="Phobius"/>
    </source>
</evidence>
<protein>
    <submittedName>
        <fullName evidence="8">DMT family transporter</fullName>
    </submittedName>
</protein>
<evidence type="ECO:0000313" key="8">
    <source>
        <dbReference type="EMBL" id="QCU89927.1"/>
    </source>
</evidence>
<proteinExistence type="inferred from homology"/>
<dbReference type="EMBL" id="CP040602">
    <property type="protein sequence ID" value="QCU89927.1"/>
    <property type="molecule type" value="Genomic_DNA"/>
</dbReference>
<accession>A0A4P9K6R3</accession>
<keyword evidence="3 6" id="KW-0812">Transmembrane</keyword>
<dbReference type="OrthoDB" id="5295396at2"/>
<name>A0A4P9K6R3_9GAMM</name>
<dbReference type="SUPFAM" id="SSF103481">
    <property type="entry name" value="Multidrug resistance efflux transporter EmrE"/>
    <property type="match status" value="2"/>
</dbReference>
<evidence type="ECO:0000256" key="1">
    <source>
        <dbReference type="ARBA" id="ARBA00004141"/>
    </source>
</evidence>
<evidence type="ECO:0000256" key="2">
    <source>
        <dbReference type="ARBA" id="ARBA00007362"/>
    </source>
</evidence>
<dbReference type="Proteomes" id="UP000304864">
    <property type="component" value="Chromosome"/>
</dbReference>
<feature type="transmembrane region" description="Helical" evidence="6">
    <location>
        <begin position="207"/>
        <end position="226"/>
    </location>
</feature>
<dbReference type="InterPro" id="IPR050638">
    <property type="entry name" value="AA-Vitamin_Transporters"/>
</dbReference>
<feature type="transmembrane region" description="Helical" evidence="6">
    <location>
        <begin position="146"/>
        <end position="165"/>
    </location>
</feature>
<gene>
    <name evidence="8" type="ORF">FE785_04395</name>
</gene>
<feature type="transmembrane region" description="Helical" evidence="6">
    <location>
        <begin position="33"/>
        <end position="53"/>
    </location>
</feature>
<feature type="transmembrane region" description="Helical" evidence="6">
    <location>
        <begin position="118"/>
        <end position="140"/>
    </location>
</feature>
<keyword evidence="4 6" id="KW-1133">Transmembrane helix</keyword>
<dbReference type="GO" id="GO:0016020">
    <property type="term" value="C:membrane"/>
    <property type="evidence" value="ECO:0007669"/>
    <property type="project" value="UniProtKB-SubCell"/>
</dbReference>
<evidence type="ECO:0000256" key="4">
    <source>
        <dbReference type="ARBA" id="ARBA00022989"/>
    </source>
</evidence>
<dbReference type="AlphaFoldDB" id="A0A4P9K6R3"/>
<evidence type="ECO:0000259" key="7">
    <source>
        <dbReference type="Pfam" id="PF00892"/>
    </source>
</evidence>
<evidence type="ECO:0000313" key="9">
    <source>
        <dbReference type="Proteomes" id="UP000304864"/>
    </source>
</evidence>
<keyword evidence="5 6" id="KW-0472">Membrane</keyword>
<keyword evidence="9" id="KW-1185">Reference proteome</keyword>
<dbReference type="RefSeq" id="WP_138564604.1">
    <property type="nucleotide sequence ID" value="NZ_CP040602.1"/>
</dbReference>
<feature type="transmembrane region" description="Helical" evidence="6">
    <location>
        <begin position="263"/>
        <end position="281"/>
    </location>
</feature>
<reference evidence="8 9" key="1">
    <citation type="submission" date="2019-05" db="EMBL/GenBank/DDBJ databases">
        <title>Thiomicrorhabdus sediminis sp. nov, a novel sulfur-oxidizing bacterium isolated from coastal sediment.</title>
        <authorList>
            <person name="Liu X."/>
        </authorList>
    </citation>
    <scope>NUCLEOTIDE SEQUENCE [LARGE SCALE GENOMIC DNA]</scope>
    <source>
        <strain evidence="8 9">G1</strain>
    </source>
</reference>
<feature type="domain" description="EamA" evidence="7">
    <location>
        <begin position="4"/>
        <end position="134"/>
    </location>
</feature>
<comment type="similarity">
    <text evidence="2">Belongs to the EamA transporter family.</text>
</comment>
<feature type="transmembrane region" description="Helical" evidence="6">
    <location>
        <begin position="238"/>
        <end position="257"/>
    </location>
</feature>
<dbReference type="Pfam" id="PF00892">
    <property type="entry name" value="EamA"/>
    <property type="match status" value="2"/>
</dbReference>
<dbReference type="InterPro" id="IPR000620">
    <property type="entry name" value="EamA_dom"/>
</dbReference>
<feature type="transmembrane region" description="Helical" evidence="6">
    <location>
        <begin position="65"/>
        <end position="86"/>
    </location>
</feature>
<feature type="transmembrane region" description="Helical" evidence="6">
    <location>
        <begin position="92"/>
        <end position="111"/>
    </location>
</feature>
<dbReference type="InterPro" id="IPR037185">
    <property type="entry name" value="EmrE-like"/>
</dbReference>
<evidence type="ECO:0000256" key="5">
    <source>
        <dbReference type="ARBA" id="ARBA00023136"/>
    </source>
</evidence>
<dbReference type="KEGG" id="thig:FE785_04395"/>
<sequence length="298" mass="32866">MQSIAVWTLLGASILWGMTWLPLKYLHQLGFDGILITLWVYLLMFALAMPFVWRYRAYITPHWKPLLGVMLLGGGAQLAFNTSMIYGDVIRAMVLFYLIPLWGVLGGRIFLGELITPIRALGMVLSVFGAFLVVGGFDAFESPPTWIDALAIASGFLFAMNNITFRASTETPVMLKVPFMFLGAVLFSTLVVIAMQEPLMPSVSVDAWWILFAYAAIWMMLANLATQWAVTKMESGKSSIILILELVTAVVSASLILGETMSFWEMVGGGFILLAAMLETVPQNTGKERTKMNNLGAL</sequence>
<comment type="subcellular location">
    <subcellularLocation>
        <location evidence="1">Membrane</location>
        <topology evidence="1">Multi-pass membrane protein</topology>
    </subcellularLocation>
</comment>
<feature type="domain" description="EamA" evidence="7">
    <location>
        <begin position="146"/>
        <end position="278"/>
    </location>
</feature>
<dbReference type="PANTHER" id="PTHR32322">
    <property type="entry name" value="INNER MEMBRANE TRANSPORTER"/>
    <property type="match status" value="1"/>
</dbReference>
<evidence type="ECO:0000256" key="3">
    <source>
        <dbReference type="ARBA" id="ARBA00022692"/>
    </source>
</evidence>